<proteinExistence type="predicted"/>
<evidence type="ECO:0000256" key="1">
    <source>
        <dbReference type="SAM" id="MobiDB-lite"/>
    </source>
</evidence>
<accession>A0A8C0FMX1</accession>
<protein>
    <submittedName>
        <fullName evidence="2">Uncharacterized protein</fullName>
    </submittedName>
</protein>
<dbReference type="Proteomes" id="UP000694567">
    <property type="component" value="Unplaced"/>
</dbReference>
<keyword evidence="3" id="KW-1185">Reference proteome</keyword>
<feature type="compositionally biased region" description="Basic and acidic residues" evidence="1">
    <location>
        <begin position="15"/>
        <end position="25"/>
    </location>
</feature>
<sequence length="71" mass="7961">LEVGGRCSKGNDGVGEDKKGSFETGRRHYVEKPQKGIYLQKSRWMSLPRCRNLNLSPALSAKRNALHCTMV</sequence>
<dbReference type="Ensembl" id="ENSBOBT00000021864.1">
    <property type="protein sequence ID" value="ENSBOBP00000021377.1"/>
    <property type="gene ID" value="ENSBOBG00000012981.1"/>
</dbReference>
<evidence type="ECO:0000313" key="3">
    <source>
        <dbReference type="Proteomes" id="UP000694567"/>
    </source>
</evidence>
<feature type="region of interest" description="Disordered" evidence="1">
    <location>
        <begin position="1"/>
        <end position="25"/>
    </location>
</feature>
<reference evidence="2" key="1">
    <citation type="submission" date="2025-08" db="UniProtKB">
        <authorList>
            <consortium name="Ensembl"/>
        </authorList>
    </citation>
    <scope>IDENTIFICATION</scope>
</reference>
<organism evidence="2 3">
    <name type="scientific">Bubo bubo</name>
    <name type="common">Eurasian eagle-owl</name>
    <name type="synonym">Strix bubo</name>
    <dbReference type="NCBI Taxonomy" id="30461"/>
    <lineage>
        <taxon>Eukaryota</taxon>
        <taxon>Metazoa</taxon>
        <taxon>Chordata</taxon>
        <taxon>Craniata</taxon>
        <taxon>Vertebrata</taxon>
        <taxon>Euteleostomi</taxon>
        <taxon>Archelosauria</taxon>
        <taxon>Archosauria</taxon>
        <taxon>Dinosauria</taxon>
        <taxon>Saurischia</taxon>
        <taxon>Theropoda</taxon>
        <taxon>Coelurosauria</taxon>
        <taxon>Aves</taxon>
        <taxon>Neognathae</taxon>
        <taxon>Neoaves</taxon>
        <taxon>Telluraves</taxon>
        <taxon>Strigiformes</taxon>
        <taxon>Strigidae</taxon>
        <taxon>Bubo</taxon>
    </lineage>
</organism>
<dbReference type="AlphaFoldDB" id="A0A8C0FMX1"/>
<reference evidence="2" key="2">
    <citation type="submission" date="2025-09" db="UniProtKB">
        <authorList>
            <consortium name="Ensembl"/>
        </authorList>
    </citation>
    <scope>IDENTIFICATION</scope>
</reference>
<name>A0A8C0FMX1_BUBBB</name>
<evidence type="ECO:0000313" key="2">
    <source>
        <dbReference type="Ensembl" id="ENSBOBP00000021377.1"/>
    </source>
</evidence>